<dbReference type="Pfam" id="PF01551">
    <property type="entry name" value="Peptidase_M23"/>
    <property type="match status" value="1"/>
</dbReference>
<dbReference type="EMBL" id="CZCU02000152">
    <property type="protein sequence ID" value="VXD22479.1"/>
    <property type="molecule type" value="Genomic_DNA"/>
</dbReference>
<feature type="domain" description="LysM" evidence="1">
    <location>
        <begin position="50"/>
        <end position="94"/>
    </location>
</feature>
<dbReference type="CDD" id="cd00118">
    <property type="entry name" value="LysM"/>
    <property type="match status" value="1"/>
</dbReference>
<dbReference type="PANTHER" id="PTHR21666:SF290">
    <property type="entry name" value="PEPTIDASE M23 DOMAIN PROTEIN"/>
    <property type="match status" value="1"/>
</dbReference>
<dbReference type="InterPro" id="IPR018392">
    <property type="entry name" value="LysM"/>
</dbReference>
<dbReference type="InterPro" id="IPR016047">
    <property type="entry name" value="M23ase_b-sheet_dom"/>
</dbReference>
<dbReference type="GO" id="GO:0004222">
    <property type="term" value="F:metalloendopeptidase activity"/>
    <property type="evidence" value="ECO:0007669"/>
    <property type="project" value="TreeGrafter"/>
</dbReference>
<dbReference type="Gene3D" id="3.10.350.10">
    <property type="entry name" value="LysM domain"/>
    <property type="match status" value="1"/>
</dbReference>
<protein>
    <submittedName>
        <fullName evidence="2">Peptidoglycan-binding LysM</fullName>
    </submittedName>
</protein>
<dbReference type="SUPFAM" id="SSF51261">
    <property type="entry name" value="Duplicated hybrid motif"/>
    <property type="match status" value="1"/>
</dbReference>
<name>A0A7Z9E4D6_9CYAN</name>
<dbReference type="AlphaFoldDB" id="A0A7Z9E4D6"/>
<dbReference type="InterPro" id="IPR036779">
    <property type="entry name" value="LysM_dom_sf"/>
</dbReference>
<organism evidence="2 3">
    <name type="scientific">Planktothrix serta PCC 8927</name>
    <dbReference type="NCBI Taxonomy" id="671068"/>
    <lineage>
        <taxon>Bacteria</taxon>
        <taxon>Bacillati</taxon>
        <taxon>Cyanobacteriota</taxon>
        <taxon>Cyanophyceae</taxon>
        <taxon>Oscillatoriophycideae</taxon>
        <taxon>Oscillatoriales</taxon>
        <taxon>Microcoleaceae</taxon>
        <taxon>Planktothrix</taxon>
    </lineage>
</organism>
<dbReference type="CDD" id="cd12797">
    <property type="entry name" value="M23_peptidase"/>
    <property type="match status" value="1"/>
</dbReference>
<evidence type="ECO:0000313" key="3">
    <source>
        <dbReference type="Proteomes" id="UP000184550"/>
    </source>
</evidence>
<gene>
    <name evidence="2" type="ORF">PL8927_750115</name>
</gene>
<dbReference type="SMART" id="SM00257">
    <property type="entry name" value="LysM"/>
    <property type="match status" value="1"/>
</dbReference>
<dbReference type="RefSeq" id="WP_083624829.1">
    <property type="nucleotide sequence ID" value="NZ_LR734877.1"/>
</dbReference>
<comment type="caution">
    <text evidence="2">The sequence shown here is derived from an EMBL/GenBank/DDBJ whole genome shotgun (WGS) entry which is preliminary data.</text>
</comment>
<dbReference type="Gene3D" id="2.70.70.10">
    <property type="entry name" value="Glucose Permease (Domain IIA)"/>
    <property type="match status" value="1"/>
</dbReference>
<sequence>MRFQRLGIVLLGLMGSLIGMLASPLPSIKSQEVQPEAEAVCPTPVLSRLKRHRIAAGETVDSIARQYNLIPATLLGMNPILQRQPVAIGQEILIPPYNGIQVEVPPGRQWQEVAKAYQARPDVVFEINGCQTQPTVLFLPGVNWSPKGPPIPALFVLSGYPLPQPTTIQMGYGWQLNPVLGRVVFHSGLDLIATVGTPVLSVGAGKIAFAGEREGYGKLVVVNHGSGKQTRFAHLDNIGVKVGQSVNLGDVLGTVGTTGQPDSKVSHLHFEIRYNSDLGWIAEDPNPYFKVRR</sequence>
<dbReference type="Proteomes" id="UP000184550">
    <property type="component" value="Unassembled WGS sequence"/>
</dbReference>
<reference evidence="2" key="1">
    <citation type="submission" date="2019-10" db="EMBL/GenBank/DDBJ databases">
        <authorList>
            <consortium name="Genoscope - CEA"/>
            <person name="William W."/>
        </authorList>
    </citation>
    <scope>NUCLEOTIDE SEQUENCE [LARGE SCALE GENOMIC DNA]</scope>
    <source>
        <strain evidence="2">BBR_PRJEB10992</strain>
    </source>
</reference>
<proteinExistence type="predicted"/>
<dbReference type="PROSITE" id="PS51782">
    <property type="entry name" value="LYSM"/>
    <property type="match status" value="1"/>
</dbReference>
<dbReference type="PANTHER" id="PTHR21666">
    <property type="entry name" value="PEPTIDASE-RELATED"/>
    <property type="match status" value="1"/>
</dbReference>
<accession>A0A7Z9E4D6</accession>
<evidence type="ECO:0000313" key="2">
    <source>
        <dbReference type="EMBL" id="VXD22479.1"/>
    </source>
</evidence>
<dbReference type="InterPro" id="IPR011055">
    <property type="entry name" value="Dup_hybrid_motif"/>
</dbReference>
<dbReference type="SUPFAM" id="SSF54106">
    <property type="entry name" value="LysM domain"/>
    <property type="match status" value="1"/>
</dbReference>
<evidence type="ECO:0000259" key="1">
    <source>
        <dbReference type="PROSITE" id="PS51782"/>
    </source>
</evidence>
<dbReference type="InterPro" id="IPR050570">
    <property type="entry name" value="Cell_wall_metabolism_enzyme"/>
</dbReference>
<keyword evidence="3" id="KW-1185">Reference proteome</keyword>